<dbReference type="GO" id="GO:0004252">
    <property type="term" value="F:serine-type endopeptidase activity"/>
    <property type="evidence" value="ECO:0007669"/>
    <property type="project" value="InterPro"/>
</dbReference>
<dbReference type="InterPro" id="IPR043504">
    <property type="entry name" value="Peptidase_S1_PA_chymotrypsin"/>
</dbReference>
<dbReference type="PANTHER" id="PTHR24276">
    <property type="entry name" value="POLYSERASE-RELATED"/>
    <property type="match status" value="1"/>
</dbReference>
<protein>
    <recommendedName>
        <fullName evidence="9">Peptidase S1 domain-containing protein</fullName>
    </recommendedName>
</protein>
<evidence type="ECO:0000256" key="3">
    <source>
        <dbReference type="ARBA" id="ARBA00022801"/>
    </source>
</evidence>
<keyword evidence="8" id="KW-0732">Signal</keyword>
<dbReference type="PRINTS" id="PR00722">
    <property type="entry name" value="CHYMOTRYPSIN"/>
</dbReference>
<dbReference type="InterPro" id="IPR033116">
    <property type="entry name" value="TRYPSIN_SER"/>
</dbReference>
<dbReference type="InterPro" id="IPR009003">
    <property type="entry name" value="Peptidase_S1_PA"/>
</dbReference>
<evidence type="ECO:0000256" key="2">
    <source>
        <dbReference type="ARBA" id="ARBA00022757"/>
    </source>
</evidence>
<evidence type="ECO:0000313" key="10">
    <source>
        <dbReference type="EMBL" id="CAG9801623.1"/>
    </source>
</evidence>
<evidence type="ECO:0000256" key="5">
    <source>
        <dbReference type="ARBA" id="ARBA00023157"/>
    </source>
</evidence>
<evidence type="ECO:0000256" key="4">
    <source>
        <dbReference type="ARBA" id="ARBA00022825"/>
    </source>
</evidence>
<keyword evidence="4 7" id="KW-0720">Serine protease</keyword>
<dbReference type="OrthoDB" id="10059102at2759"/>
<dbReference type="PROSITE" id="PS50240">
    <property type="entry name" value="TRYPSIN_DOM"/>
    <property type="match status" value="1"/>
</dbReference>
<dbReference type="Pfam" id="PF00089">
    <property type="entry name" value="Trypsin"/>
    <property type="match status" value="1"/>
</dbReference>
<keyword evidence="11" id="KW-1185">Reference proteome</keyword>
<organism evidence="10 11">
    <name type="scientific">Chironomus riparius</name>
    <dbReference type="NCBI Taxonomy" id="315576"/>
    <lineage>
        <taxon>Eukaryota</taxon>
        <taxon>Metazoa</taxon>
        <taxon>Ecdysozoa</taxon>
        <taxon>Arthropoda</taxon>
        <taxon>Hexapoda</taxon>
        <taxon>Insecta</taxon>
        <taxon>Pterygota</taxon>
        <taxon>Neoptera</taxon>
        <taxon>Endopterygota</taxon>
        <taxon>Diptera</taxon>
        <taxon>Nematocera</taxon>
        <taxon>Chironomoidea</taxon>
        <taxon>Chironomidae</taxon>
        <taxon>Chironominae</taxon>
        <taxon>Chironomus</taxon>
    </lineage>
</organism>
<evidence type="ECO:0000256" key="6">
    <source>
        <dbReference type="ARBA" id="ARBA00024195"/>
    </source>
</evidence>
<evidence type="ECO:0000259" key="9">
    <source>
        <dbReference type="PROSITE" id="PS50240"/>
    </source>
</evidence>
<evidence type="ECO:0000256" key="8">
    <source>
        <dbReference type="SAM" id="SignalP"/>
    </source>
</evidence>
<dbReference type="AlphaFoldDB" id="A0A9N9RND1"/>
<dbReference type="GO" id="GO:0006508">
    <property type="term" value="P:proteolysis"/>
    <property type="evidence" value="ECO:0007669"/>
    <property type="project" value="UniProtKB-KW"/>
</dbReference>
<evidence type="ECO:0000256" key="1">
    <source>
        <dbReference type="ARBA" id="ARBA00022670"/>
    </source>
</evidence>
<keyword evidence="3 7" id="KW-0378">Hydrolase</keyword>
<comment type="similarity">
    <text evidence="6">Belongs to the peptidase S1 family. CLIP subfamily.</text>
</comment>
<dbReference type="InterPro" id="IPR001254">
    <property type="entry name" value="Trypsin_dom"/>
</dbReference>
<dbReference type="InterPro" id="IPR018114">
    <property type="entry name" value="TRYPSIN_HIS"/>
</dbReference>
<dbReference type="InterPro" id="IPR050430">
    <property type="entry name" value="Peptidase_S1"/>
</dbReference>
<evidence type="ECO:0000313" key="11">
    <source>
        <dbReference type="Proteomes" id="UP001153620"/>
    </source>
</evidence>
<keyword evidence="2" id="KW-0222">Digestion</keyword>
<dbReference type="InterPro" id="IPR001314">
    <property type="entry name" value="Peptidase_S1A"/>
</dbReference>
<dbReference type="PROSITE" id="PS00134">
    <property type="entry name" value="TRYPSIN_HIS"/>
    <property type="match status" value="1"/>
</dbReference>
<accession>A0A9N9RND1</accession>
<feature type="domain" description="Peptidase S1" evidence="9">
    <location>
        <begin position="40"/>
        <end position="281"/>
    </location>
</feature>
<dbReference type="GO" id="GO:0007586">
    <property type="term" value="P:digestion"/>
    <property type="evidence" value="ECO:0007669"/>
    <property type="project" value="UniProtKB-KW"/>
</dbReference>
<dbReference type="SMART" id="SM00020">
    <property type="entry name" value="Tryp_SPc"/>
    <property type="match status" value="1"/>
</dbReference>
<reference evidence="10" key="2">
    <citation type="submission" date="2022-10" db="EMBL/GenBank/DDBJ databases">
        <authorList>
            <consortium name="ENA_rothamsted_submissions"/>
            <consortium name="culmorum"/>
            <person name="King R."/>
        </authorList>
    </citation>
    <scope>NUCLEOTIDE SEQUENCE</scope>
</reference>
<dbReference type="CDD" id="cd00190">
    <property type="entry name" value="Tryp_SPc"/>
    <property type="match status" value="1"/>
</dbReference>
<reference evidence="10" key="1">
    <citation type="submission" date="2022-01" db="EMBL/GenBank/DDBJ databases">
        <authorList>
            <person name="King R."/>
        </authorList>
    </citation>
    <scope>NUCLEOTIDE SEQUENCE</scope>
</reference>
<dbReference type="Proteomes" id="UP001153620">
    <property type="component" value="Chromosome 1"/>
</dbReference>
<dbReference type="PROSITE" id="PS00135">
    <property type="entry name" value="TRYPSIN_SER"/>
    <property type="match status" value="1"/>
</dbReference>
<sequence length="282" mass="31121">MKIINFVLIVFVCCNARQFKELRNGPSEIEKFQNEYSNRIAFGESANIGDFSHMLAMISATTEVFVCGASAIHKLWAITAAHCVASLHPFRVKFRGGSAKRQSGGSIFIIENFWIHHQYDDWRLAFDIAVVKVSDSTPIEGINIKPIGLPSSCDALCCGVCTGVEVTALGWGLNENVLDPENLSKITTPVFDHENCKHMWINSAYRLSLGPDYFCQTVNEGKGTCRGDSGSPIIIGENQNKIQVGIVSFATYTCGEAVSLPSGFLRLEYSPIRNWIKRMTGV</sequence>
<dbReference type="SUPFAM" id="SSF50494">
    <property type="entry name" value="Trypsin-like serine proteases"/>
    <property type="match status" value="1"/>
</dbReference>
<keyword evidence="1 7" id="KW-0645">Protease</keyword>
<dbReference type="Gene3D" id="2.40.10.10">
    <property type="entry name" value="Trypsin-like serine proteases"/>
    <property type="match status" value="1"/>
</dbReference>
<dbReference type="PANTHER" id="PTHR24276:SF98">
    <property type="entry name" value="FI18310P1-RELATED"/>
    <property type="match status" value="1"/>
</dbReference>
<name>A0A9N9RND1_9DIPT</name>
<gene>
    <name evidence="10" type="ORF">CHIRRI_LOCUS4545</name>
</gene>
<feature type="chain" id="PRO_5040462295" description="Peptidase S1 domain-containing protein" evidence="8">
    <location>
        <begin position="17"/>
        <end position="282"/>
    </location>
</feature>
<proteinExistence type="inferred from homology"/>
<keyword evidence="5" id="KW-1015">Disulfide bond</keyword>
<evidence type="ECO:0000256" key="7">
    <source>
        <dbReference type="RuleBase" id="RU363034"/>
    </source>
</evidence>
<dbReference type="EMBL" id="OU895877">
    <property type="protein sequence ID" value="CAG9801623.1"/>
    <property type="molecule type" value="Genomic_DNA"/>
</dbReference>
<feature type="signal peptide" evidence="8">
    <location>
        <begin position="1"/>
        <end position="16"/>
    </location>
</feature>